<evidence type="ECO:0000313" key="1">
    <source>
        <dbReference type="EMBL" id="KAJ5232674.1"/>
    </source>
</evidence>
<gene>
    <name evidence="1" type="ORF">N7468_005630</name>
</gene>
<keyword evidence="2" id="KW-1185">Reference proteome</keyword>
<sequence>METMSSGSNTGLETFDWAKRPSAANRESVWDGFQGWITVMETTAREKDFSAKIYIYGHEAGADISMYHT</sequence>
<proteinExistence type="predicted"/>
<dbReference type="Proteomes" id="UP001150941">
    <property type="component" value="Unassembled WGS sequence"/>
</dbReference>
<evidence type="ECO:0000313" key="2">
    <source>
        <dbReference type="Proteomes" id="UP001150941"/>
    </source>
</evidence>
<protein>
    <submittedName>
        <fullName evidence="1">Uncharacterized protein</fullName>
    </submittedName>
</protein>
<accession>A0A9W9TPV8</accession>
<reference evidence="1" key="1">
    <citation type="submission" date="2022-11" db="EMBL/GenBank/DDBJ databases">
        <authorList>
            <person name="Petersen C."/>
        </authorList>
    </citation>
    <scope>NUCLEOTIDE SEQUENCE</scope>
    <source>
        <strain evidence="1">IBT 19713</strain>
    </source>
</reference>
<dbReference type="GeneID" id="83202229"/>
<name>A0A9W9TPV8_9EURO</name>
<dbReference type="EMBL" id="JAPQKS010000004">
    <property type="protein sequence ID" value="KAJ5232674.1"/>
    <property type="molecule type" value="Genomic_DNA"/>
</dbReference>
<dbReference type="RefSeq" id="XP_058330666.1">
    <property type="nucleotide sequence ID" value="XM_058474926.1"/>
</dbReference>
<reference evidence="1" key="2">
    <citation type="journal article" date="2023" name="IMA Fungus">
        <title>Comparative genomic study of the Penicillium genus elucidates a diverse pangenome and 15 lateral gene transfer events.</title>
        <authorList>
            <person name="Petersen C."/>
            <person name="Sorensen T."/>
            <person name="Nielsen M.R."/>
            <person name="Sondergaard T.E."/>
            <person name="Sorensen J.L."/>
            <person name="Fitzpatrick D.A."/>
            <person name="Frisvad J.C."/>
            <person name="Nielsen K.L."/>
        </authorList>
    </citation>
    <scope>NUCLEOTIDE SEQUENCE</scope>
    <source>
        <strain evidence="1">IBT 19713</strain>
    </source>
</reference>
<organism evidence="1 2">
    <name type="scientific">Penicillium chermesinum</name>
    <dbReference type="NCBI Taxonomy" id="63820"/>
    <lineage>
        <taxon>Eukaryota</taxon>
        <taxon>Fungi</taxon>
        <taxon>Dikarya</taxon>
        <taxon>Ascomycota</taxon>
        <taxon>Pezizomycotina</taxon>
        <taxon>Eurotiomycetes</taxon>
        <taxon>Eurotiomycetidae</taxon>
        <taxon>Eurotiales</taxon>
        <taxon>Aspergillaceae</taxon>
        <taxon>Penicillium</taxon>
    </lineage>
</organism>
<comment type="caution">
    <text evidence="1">The sequence shown here is derived from an EMBL/GenBank/DDBJ whole genome shotgun (WGS) entry which is preliminary data.</text>
</comment>
<dbReference type="AlphaFoldDB" id="A0A9W9TPV8"/>